<evidence type="ECO:0000313" key="1">
    <source>
        <dbReference type="EMBL" id="MEE4543953.1"/>
    </source>
</evidence>
<protein>
    <recommendedName>
        <fullName evidence="3">Aminoglycoside phosphotransferase domain-containing protein</fullName>
    </recommendedName>
</protein>
<evidence type="ECO:0008006" key="3">
    <source>
        <dbReference type="Google" id="ProtNLM"/>
    </source>
</evidence>
<dbReference type="EMBL" id="JAZEWV010000014">
    <property type="protein sequence ID" value="MEE4543953.1"/>
    <property type="molecule type" value="Genomic_DNA"/>
</dbReference>
<proteinExistence type="predicted"/>
<name>A0ABU7PDR3_9ACTN</name>
<organism evidence="1 2">
    <name type="scientific">Actinacidiphila polyblastidii</name>
    <dbReference type="NCBI Taxonomy" id="3110430"/>
    <lineage>
        <taxon>Bacteria</taxon>
        <taxon>Bacillati</taxon>
        <taxon>Actinomycetota</taxon>
        <taxon>Actinomycetes</taxon>
        <taxon>Kitasatosporales</taxon>
        <taxon>Streptomycetaceae</taxon>
        <taxon>Actinacidiphila</taxon>
    </lineage>
</organism>
<gene>
    <name evidence="1" type="ORF">V2S66_18490</name>
</gene>
<reference evidence="1 2" key="1">
    <citation type="submission" date="2023-12" db="EMBL/GenBank/DDBJ databases">
        <title>Streptomyces sp. V4-01.</title>
        <authorList>
            <person name="Somphong A."/>
            <person name="Phongsopitanun W."/>
        </authorList>
    </citation>
    <scope>NUCLEOTIDE SEQUENCE [LARGE SCALE GENOMIC DNA]</scope>
    <source>
        <strain evidence="1 2">V4-01</strain>
    </source>
</reference>
<accession>A0ABU7PDR3</accession>
<dbReference type="RefSeq" id="WP_330796822.1">
    <property type="nucleotide sequence ID" value="NZ_JAZEWV010000014.1"/>
</dbReference>
<sequence>MDGLDDTCDSAMRTALLTAYDIHVDTADRVTPPADGPRRSVQWIVETTDGRTFEVQLHRSVREVTRAQSAVNVSEHCRAHQLPTATAVPDHHGSLVSAAADGTGYTVTVPVPGVQATTPLTITRARAAAALLGRLHHVLSGNGLPAPRPQDDQAAFLTAPLNEVRLAVHTAQKQAGTGLPGDARRLDAMGARHCERIRLHLARARSRVPAGLTLHAVHGAFTADNLWFTGDAITGLTGFRAPTGYPALELARLAFDPLTVAGREDWIDVALAVVDAYQNCHPYLPATEIRACADIALLAQLTQTPRHPEGPSQAWETADQAVGRVAEHLEELQAAQEQGALAKESSR</sequence>
<dbReference type="Gene3D" id="3.90.1200.10">
    <property type="match status" value="1"/>
</dbReference>
<keyword evidence="2" id="KW-1185">Reference proteome</keyword>
<evidence type="ECO:0000313" key="2">
    <source>
        <dbReference type="Proteomes" id="UP001344658"/>
    </source>
</evidence>
<dbReference type="Proteomes" id="UP001344658">
    <property type="component" value="Unassembled WGS sequence"/>
</dbReference>
<dbReference type="SUPFAM" id="SSF56112">
    <property type="entry name" value="Protein kinase-like (PK-like)"/>
    <property type="match status" value="1"/>
</dbReference>
<comment type="caution">
    <text evidence="1">The sequence shown here is derived from an EMBL/GenBank/DDBJ whole genome shotgun (WGS) entry which is preliminary data.</text>
</comment>
<dbReference type="InterPro" id="IPR011009">
    <property type="entry name" value="Kinase-like_dom_sf"/>
</dbReference>